<name>A0A369JZN2_HYPMA</name>
<feature type="domain" description="Hemerythrin-like" evidence="1">
    <location>
        <begin position="24"/>
        <end position="149"/>
    </location>
</feature>
<evidence type="ECO:0000313" key="3">
    <source>
        <dbReference type="Proteomes" id="UP000076154"/>
    </source>
</evidence>
<dbReference type="InterPro" id="IPR012312">
    <property type="entry name" value="Hemerythrin-like"/>
</dbReference>
<keyword evidence="3" id="KW-1185">Reference proteome</keyword>
<sequence>MATEEKVVYASAEEERKWNLLSNRMSEFHQHYKHEYKLIYESADGSFTKRRLTLNQYLNTIAAFNSHLTAHHTIEEHYVFPILAKGIPKFSHNYKDGHVKSHEAIHDGLEKLAKLVAKWLEDPTSYSSTDLKACLDSFSEVLFEHLDQEVEDIRGDKLKPHFKLEEILRIID</sequence>
<organism evidence="2 3">
    <name type="scientific">Hypsizygus marmoreus</name>
    <name type="common">White beech mushroom</name>
    <name type="synonym">Agaricus marmoreus</name>
    <dbReference type="NCBI Taxonomy" id="39966"/>
    <lineage>
        <taxon>Eukaryota</taxon>
        <taxon>Fungi</taxon>
        <taxon>Dikarya</taxon>
        <taxon>Basidiomycota</taxon>
        <taxon>Agaricomycotina</taxon>
        <taxon>Agaricomycetes</taxon>
        <taxon>Agaricomycetidae</taxon>
        <taxon>Agaricales</taxon>
        <taxon>Tricholomatineae</taxon>
        <taxon>Lyophyllaceae</taxon>
        <taxon>Hypsizygus</taxon>
    </lineage>
</organism>
<dbReference type="EMBL" id="LUEZ02000013">
    <property type="protein sequence ID" value="RDB27819.1"/>
    <property type="molecule type" value="Genomic_DNA"/>
</dbReference>
<dbReference type="InParanoid" id="A0A369JZN2"/>
<evidence type="ECO:0000259" key="1">
    <source>
        <dbReference type="Pfam" id="PF01814"/>
    </source>
</evidence>
<dbReference type="InterPro" id="IPR053206">
    <property type="entry name" value="Dimeric_xanthone_biosynth"/>
</dbReference>
<dbReference type="Pfam" id="PF01814">
    <property type="entry name" value="Hemerythrin"/>
    <property type="match status" value="1"/>
</dbReference>
<dbReference type="OrthoDB" id="10044044at2759"/>
<dbReference type="PANTHER" id="PTHR38048:SF1">
    <property type="entry name" value="HEMERYTHRIN-LIKE DOMAIN-CONTAINING PROTEIN"/>
    <property type="match status" value="1"/>
</dbReference>
<proteinExistence type="predicted"/>
<protein>
    <recommendedName>
        <fullName evidence="1">Hemerythrin-like domain-containing protein</fullName>
    </recommendedName>
</protein>
<comment type="caution">
    <text evidence="2">The sequence shown here is derived from an EMBL/GenBank/DDBJ whole genome shotgun (WGS) entry which is preliminary data.</text>
</comment>
<dbReference type="Gene3D" id="1.20.120.520">
    <property type="entry name" value="nmb1532 protein domain like"/>
    <property type="match status" value="1"/>
</dbReference>
<dbReference type="PANTHER" id="PTHR38048">
    <property type="entry name" value="EXPRESSED PROTEIN"/>
    <property type="match status" value="1"/>
</dbReference>
<dbReference type="AlphaFoldDB" id="A0A369JZN2"/>
<reference evidence="2" key="1">
    <citation type="submission" date="2018-04" db="EMBL/GenBank/DDBJ databases">
        <title>Whole genome sequencing of Hypsizygus marmoreus.</title>
        <authorList>
            <person name="Choi I.-G."/>
            <person name="Min B."/>
            <person name="Kim J.-G."/>
            <person name="Kim S."/>
            <person name="Oh Y.-L."/>
            <person name="Kong W.-S."/>
            <person name="Park H."/>
            <person name="Jeong J."/>
            <person name="Song E.-S."/>
        </authorList>
    </citation>
    <scope>NUCLEOTIDE SEQUENCE [LARGE SCALE GENOMIC DNA]</scope>
    <source>
        <strain evidence="2">51987-8</strain>
    </source>
</reference>
<evidence type="ECO:0000313" key="2">
    <source>
        <dbReference type="EMBL" id="RDB27819.1"/>
    </source>
</evidence>
<dbReference type="Proteomes" id="UP000076154">
    <property type="component" value="Unassembled WGS sequence"/>
</dbReference>
<accession>A0A369JZN2</accession>
<dbReference type="STRING" id="39966.A0A369JZN2"/>
<gene>
    <name evidence="2" type="ORF">Hypma_002283</name>
</gene>